<evidence type="ECO:0000256" key="2">
    <source>
        <dbReference type="ARBA" id="ARBA00022475"/>
    </source>
</evidence>
<feature type="transmembrane region" description="Helical" evidence="6">
    <location>
        <begin position="72"/>
        <end position="95"/>
    </location>
</feature>
<sequence length="530" mass="56421">MENTVWSLLPPLLAIVMVLLTKRVLVSLAFGIIAASFLLAQFSIFETFALIWEAFSGVFVDGGALNTWNVFILSFVLMLGVITAFISMMGGARAFGEWMIKRVKSRAGAQIMTAILGIVIFIDDYFNSLTVGQVAKPITDQHRISRAKLSYIIDSTAAPVCVVAPISSWGAYIIGVLGSILVAQGITDFSAFSAFLQIIPMNLYVWAALGLVFVIAIKNADFGPMSVHEKRALQTGQVTDPSHKEVVDAEDKLPISQNGKVRDLFLPLILLFAATIAAIIFTGVRATTENMTLINIFGNADVPLSLLVGGITGLLFTFILYFRQHSKDQLGSGASILLGVKEGLRSMLPSVGILIMAWMIVSLIDQLGTGTFLAEIVKGANISSSLLPAILFVFAGVIAFSTGTSWGSFGLLLPIAGQIAASTDINLILPMLAAVLAGAVMGDHCSPISDTTILSSTGANCHHMDHVTTQIPYALTAAGISLIGYIILGLTSSVWLGLGTVFLGLIVVYVLLKPDSQSMTTNQDKEAIAK</sequence>
<feature type="transmembrane region" description="Helical" evidence="6">
    <location>
        <begin position="471"/>
        <end position="488"/>
    </location>
</feature>
<keyword evidence="9" id="KW-1185">Reference proteome</keyword>
<dbReference type="InterPro" id="IPR018461">
    <property type="entry name" value="Na/H_Antiport_NhaC-like_C"/>
</dbReference>
<evidence type="ECO:0000313" key="8">
    <source>
        <dbReference type="EMBL" id="WIF96256.1"/>
    </source>
</evidence>
<dbReference type="Proteomes" id="UP001236652">
    <property type="component" value="Chromosome"/>
</dbReference>
<keyword evidence="2" id="KW-1003">Cell membrane</keyword>
<evidence type="ECO:0000256" key="4">
    <source>
        <dbReference type="ARBA" id="ARBA00022989"/>
    </source>
</evidence>
<organism evidence="8 9">
    <name type="scientific">Pontibacillus chungwhensis</name>
    <dbReference type="NCBI Taxonomy" id="265426"/>
    <lineage>
        <taxon>Bacteria</taxon>
        <taxon>Bacillati</taxon>
        <taxon>Bacillota</taxon>
        <taxon>Bacilli</taxon>
        <taxon>Bacillales</taxon>
        <taxon>Bacillaceae</taxon>
        <taxon>Pontibacillus</taxon>
    </lineage>
</organism>
<evidence type="ECO:0000256" key="5">
    <source>
        <dbReference type="ARBA" id="ARBA00023136"/>
    </source>
</evidence>
<evidence type="ECO:0000313" key="9">
    <source>
        <dbReference type="Proteomes" id="UP001236652"/>
    </source>
</evidence>
<feature type="transmembrane region" description="Helical" evidence="6">
    <location>
        <begin position="304"/>
        <end position="322"/>
    </location>
</feature>
<feature type="transmembrane region" description="Helical" evidence="6">
    <location>
        <begin position="264"/>
        <end position="284"/>
    </location>
</feature>
<feature type="transmembrane region" description="Helical" evidence="6">
    <location>
        <begin position="415"/>
        <end position="440"/>
    </location>
</feature>
<keyword evidence="4 6" id="KW-1133">Transmembrane helix</keyword>
<evidence type="ECO:0000256" key="6">
    <source>
        <dbReference type="SAM" id="Phobius"/>
    </source>
</evidence>
<feature type="transmembrane region" description="Helical" evidence="6">
    <location>
        <begin position="6"/>
        <end position="21"/>
    </location>
</feature>
<feature type="transmembrane region" description="Helical" evidence="6">
    <location>
        <begin position="28"/>
        <end position="52"/>
    </location>
</feature>
<evidence type="ECO:0000259" key="7">
    <source>
        <dbReference type="Pfam" id="PF03553"/>
    </source>
</evidence>
<feature type="transmembrane region" description="Helical" evidence="6">
    <location>
        <begin position="351"/>
        <end position="374"/>
    </location>
</feature>
<gene>
    <name evidence="8" type="ORF">QNI29_10855</name>
</gene>
<protein>
    <submittedName>
        <fullName evidence="8">Na+/H+ antiporter NhaC family protein</fullName>
    </submittedName>
</protein>
<keyword evidence="3 6" id="KW-0812">Transmembrane</keyword>
<feature type="transmembrane region" description="Helical" evidence="6">
    <location>
        <begin position="157"/>
        <end position="182"/>
    </location>
</feature>
<dbReference type="RefSeq" id="WP_231416501.1">
    <property type="nucleotide sequence ID" value="NZ_CP126446.1"/>
</dbReference>
<feature type="transmembrane region" description="Helical" evidence="6">
    <location>
        <begin position="194"/>
        <end position="217"/>
    </location>
</feature>
<feature type="transmembrane region" description="Helical" evidence="6">
    <location>
        <begin position="107"/>
        <end position="126"/>
    </location>
</feature>
<dbReference type="EMBL" id="CP126446">
    <property type="protein sequence ID" value="WIF96256.1"/>
    <property type="molecule type" value="Genomic_DNA"/>
</dbReference>
<dbReference type="PANTHER" id="PTHR43478">
    <property type="entry name" value="NA+/H+ ANTIPORTER-RELATED"/>
    <property type="match status" value="1"/>
</dbReference>
<feature type="transmembrane region" description="Helical" evidence="6">
    <location>
        <begin position="386"/>
        <end position="409"/>
    </location>
</feature>
<name>A0ABY8UU24_9BACI</name>
<feature type="transmembrane region" description="Helical" evidence="6">
    <location>
        <begin position="494"/>
        <end position="512"/>
    </location>
</feature>
<evidence type="ECO:0000256" key="3">
    <source>
        <dbReference type="ARBA" id="ARBA00022692"/>
    </source>
</evidence>
<feature type="domain" description="Na+/H+ antiporter NhaC-like C-terminal" evidence="7">
    <location>
        <begin position="160"/>
        <end position="490"/>
    </location>
</feature>
<dbReference type="Pfam" id="PF03553">
    <property type="entry name" value="Na_H_antiporter"/>
    <property type="match status" value="1"/>
</dbReference>
<dbReference type="PANTHER" id="PTHR43478:SF1">
    <property type="entry name" value="NA+_H+ ANTIPORTER NHAC-LIKE C-TERMINAL DOMAIN-CONTAINING PROTEIN"/>
    <property type="match status" value="1"/>
</dbReference>
<reference evidence="8 9" key="1">
    <citation type="submission" date="2023-05" db="EMBL/GenBank/DDBJ databases">
        <title>Comparative genomics reveals the evidence of polycyclic aromatic hydrocarbons degradation in moderately halophilic genus Pontibacillus.</title>
        <authorList>
            <person name="Yang H."/>
            <person name="Qian Z."/>
        </authorList>
    </citation>
    <scope>NUCLEOTIDE SEQUENCE [LARGE SCALE GENOMIC DNA]</scope>
    <source>
        <strain evidence="9">HN14</strain>
    </source>
</reference>
<accession>A0ABY8UU24</accession>
<comment type="subcellular location">
    <subcellularLocation>
        <location evidence="1">Cell membrane</location>
        <topology evidence="1">Multi-pass membrane protein</topology>
    </subcellularLocation>
</comment>
<keyword evidence="5 6" id="KW-0472">Membrane</keyword>
<evidence type="ECO:0000256" key="1">
    <source>
        <dbReference type="ARBA" id="ARBA00004651"/>
    </source>
</evidence>
<proteinExistence type="predicted"/>